<protein>
    <submittedName>
        <fullName evidence="1">Uncharacterized protein</fullName>
    </submittedName>
</protein>
<comment type="caution">
    <text evidence="1">The sequence shown here is derived from an EMBL/GenBank/DDBJ whole genome shotgun (WGS) entry which is preliminary data.</text>
</comment>
<gene>
    <name evidence="1" type="ORF">Cflav_PD0289</name>
</gene>
<dbReference type="STRING" id="320771.Cflav_PD0289"/>
<evidence type="ECO:0000313" key="1">
    <source>
        <dbReference type="EMBL" id="EEF57243.1"/>
    </source>
</evidence>
<name>B9XSE3_PEDPL</name>
<dbReference type="EMBL" id="ABOX02000078">
    <property type="protein sequence ID" value="EEF57243.1"/>
    <property type="molecule type" value="Genomic_DNA"/>
</dbReference>
<dbReference type="AlphaFoldDB" id="B9XSE3"/>
<proteinExistence type="predicted"/>
<reference evidence="1 2" key="1">
    <citation type="journal article" date="2011" name="J. Bacteriol.">
        <title>Genome sequence of 'Pedosphaera parvula' Ellin514, an aerobic Verrucomicrobial isolate from pasture soil.</title>
        <authorList>
            <person name="Kant R."/>
            <person name="van Passel M.W."/>
            <person name="Sangwan P."/>
            <person name="Palva A."/>
            <person name="Lucas S."/>
            <person name="Copeland A."/>
            <person name="Lapidus A."/>
            <person name="Glavina Del Rio T."/>
            <person name="Dalin E."/>
            <person name="Tice H."/>
            <person name="Bruce D."/>
            <person name="Goodwin L."/>
            <person name="Pitluck S."/>
            <person name="Chertkov O."/>
            <person name="Larimer F.W."/>
            <person name="Land M.L."/>
            <person name="Hauser L."/>
            <person name="Brettin T.S."/>
            <person name="Detter J.C."/>
            <person name="Han S."/>
            <person name="de Vos W.M."/>
            <person name="Janssen P.H."/>
            <person name="Smidt H."/>
        </authorList>
    </citation>
    <scope>NUCLEOTIDE SEQUENCE [LARGE SCALE GENOMIC DNA]</scope>
    <source>
        <strain evidence="1 2">Ellin514</strain>
    </source>
</reference>
<evidence type="ECO:0000313" key="2">
    <source>
        <dbReference type="Proteomes" id="UP000003688"/>
    </source>
</evidence>
<dbReference type="Proteomes" id="UP000003688">
    <property type="component" value="Unassembled WGS sequence"/>
</dbReference>
<keyword evidence="2" id="KW-1185">Reference proteome</keyword>
<accession>B9XSE3</accession>
<sequence length="78" mass="8543">MNENRMKTSVNTGEVSLPPAQAVGWGRKIRAEPGACTAKQISSTENWLATPSDGRIIAKMTGETNLQHEHQGKWEIPV</sequence>
<organism evidence="1 2">
    <name type="scientific">Pedosphaera parvula (strain Ellin514)</name>
    <dbReference type="NCBI Taxonomy" id="320771"/>
    <lineage>
        <taxon>Bacteria</taxon>
        <taxon>Pseudomonadati</taxon>
        <taxon>Verrucomicrobiota</taxon>
        <taxon>Pedosphaerae</taxon>
        <taxon>Pedosphaerales</taxon>
        <taxon>Pedosphaeraceae</taxon>
        <taxon>Pedosphaera</taxon>
    </lineage>
</organism>